<evidence type="ECO:0000256" key="2">
    <source>
        <dbReference type="ARBA" id="ARBA00022679"/>
    </source>
</evidence>
<dbReference type="GO" id="GO:0008757">
    <property type="term" value="F:S-adenosylmethionine-dependent methyltransferase activity"/>
    <property type="evidence" value="ECO:0007669"/>
    <property type="project" value="TreeGrafter"/>
</dbReference>
<keyword evidence="2 4" id="KW-0808">Transferase</keyword>
<dbReference type="AlphaFoldDB" id="A0A327Q6I4"/>
<reference evidence="4 5" key="1">
    <citation type="submission" date="2018-06" db="EMBL/GenBank/DDBJ databases">
        <title>Genomic Encyclopedia of Archaeal and Bacterial Type Strains, Phase II (KMG-II): from individual species to whole genera.</title>
        <authorList>
            <person name="Goeker M."/>
        </authorList>
    </citation>
    <scope>NUCLEOTIDE SEQUENCE [LARGE SCALE GENOMIC DNA]</scope>
    <source>
        <strain evidence="4 5">DSM 23857</strain>
    </source>
</reference>
<evidence type="ECO:0000256" key="3">
    <source>
        <dbReference type="ARBA" id="ARBA00022691"/>
    </source>
</evidence>
<dbReference type="SUPFAM" id="SSF53335">
    <property type="entry name" value="S-adenosyl-L-methionine-dependent methyltransferases"/>
    <property type="match status" value="1"/>
</dbReference>
<keyword evidence="1 4" id="KW-0489">Methyltransferase</keyword>
<dbReference type="InterPro" id="IPR029063">
    <property type="entry name" value="SAM-dependent_MTases_sf"/>
</dbReference>
<dbReference type="GO" id="GO:0032259">
    <property type="term" value="P:methylation"/>
    <property type="evidence" value="ECO:0007669"/>
    <property type="project" value="UniProtKB-KW"/>
</dbReference>
<accession>A0A327Q6I4</accession>
<dbReference type="Gene3D" id="3.40.50.150">
    <property type="entry name" value="Vaccinia Virus protein VP39"/>
    <property type="match status" value="1"/>
</dbReference>
<gene>
    <name evidence="4" type="ORF">LX64_04464</name>
</gene>
<dbReference type="Proteomes" id="UP000249547">
    <property type="component" value="Unassembled WGS sequence"/>
</dbReference>
<keyword evidence="3" id="KW-0949">S-adenosyl-L-methionine</keyword>
<protein>
    <submittedName>
        <fullName evidence="4">Putative O-methyltransferase YrrM</fullName>
    </submittedName>
</protein>
<dbReference type="PANTHER" id="PTHR10509">
    <property type="entry name" value="O-METHYLTRANSFERASE-RELATED"/>
    <property type="match status" value="1"/>
</dbReference>
<dbReference type="GO" id="GO:0008171">
    <property type="term" value="F:O-methyltransferase activity"/>
    <property type="evidence" value="ECO:0007669"/>
    <property type="project" value="InterPro"/>
</dbReference>
<sequence length="216" mass="24417">MMELIPSSVQEFAEKYTTPESAELYRLHRETYLKVEQPHMLSGHLQGTYLTMLSQIIAPKRILEIGTYTGYSAICLAKGLTEDGHLHTIDINEELEMLCSKYFTEAGLSDKITMHIGKAMDIIPTLEEEFDLVFIDADKAGYEAYYDLIWNKLRVGGVILADNVLFHGDVLKDPAAQGSQAKAMIRFCEKVLADKRATQVLLTLRDGLLMIRKNEQ</sequence>
<comment type="caution">
    <text evidence="4">The sequence shown here is derived from an EMBL/GenBank/DDBJ whole genome shotgun (WGS) entry which is preliminary data.</text>
</comment>
<dbReference type="PROSITE" id="PS51682">
    <property type="entry name" value="SAM_OMT_I"/>
    <property type="match status" value="1"/>
</dbReference>
<dbReference type="PANTHER" id="PTHR10509:SF14">
    <property type="entry name" value="CAFFEOYL-COA O-METHYLTRANSFERASE 3-RELATED"/>
    <property type="match status" value="1"/>
</dbReference>
<proteinExistence type="predicted"/>
<name>A0A327Q6I4_9BACT</name>
<keyword evidence="5" id="KW-1185">Reference proteome</keyword>
<evidence type="ECO:0000256" key="1">
    <source>
        <dbReference type="ARBA" id="ARBA00022603"/>
    </source>
</evidence>
<dbReference type="EMBL" id="QLLL01000009">
    <property type="protein sequence ID" value="RAI99910.1"/>
    <property type="molecule type" value="Genomic_DNA"/>
</dbReference>
<organism evidence="4 5">
    <name type="scientific">Chitinophaga skermanii</name>
    <dbReference type="NCBI Taxonomy" id="331697"/>
    <lineage>
        <taxon>Bacteria</taxon>
        <taxon>Pseudomonadati</taxon>
        <taxon>Bacteroidota</taxon>
        <taxon>Chitinophagia</taxon>
        <taxon>Chitinophagales</taxon>
        <taxon>Chitinophagaceae</taxon>
        <taxon>Chitinophaga</taxon>
    </lineage>
</organism>
<dbReference type="Pfam" id="PF01596">
    <property type="entry name" value="Methyltransf_3"/>
    <property type="match status" value="1"/>
</dbReference>
<evidence type="ECO:0000313" key="4">
    <source>
        <dbReference type="EMBL" id="RAI99910.1"/>
    </source>
</evidence>
<dbReference type="RefSeq" id="WP_245952777.1">
    <property type="nucleotide sequence ID" value="NZ_QLLL01000009.1"/>
</dbReference>
<dbReference type="InterPro" id="IPR050362">
    <property type="entry name" value="Cation-dep_OMT"/>
</dbReference>
<dbReference type="CDD" id="cd02440">
    <property type="entry name" value="AdoMet_MTases"/>
    <property type="match status" value="1"/>
</dbReference>
<evidence type="ECO:0000313" key="5">
    <source>
        <dbReference type="Proteomes" id="UP000249547"/>
    </source>
</evidence>
<dbReference type="InterPro" id="IPR002935">
    <property type="entry name" value="SAM_O-MeTrfase"/>
</dbReference>